<sequence length="91" mass="9725">MGRAKAGVARVGQVGGAGCKVNKSNLDKLSCLRFVIKETLCLHQPIPLVLHSLPDGMKPSEPDMGYLFGLTVPRAIWLIAIPISQLSCALL</sequence>
<reference evidence="1" key="1">
    <citation type="journal article" date="2017" name="Gigascience">
        <title>The genome draft of coconut (Cocos nucifera).</title>
        <authorList>
            <person name="Xiao Y."/>
            <person name="Xu P."/>
            <person name="Fan H."/>
            <person name="Baudouin L."/>
            <person name="Xia W."/>
            <person name="Bocs S."/>
            <person name="Xu J."/>
            <person name="Li Q."/>
            <person name="Guo A."/>
            <person name="Zhou L."/>
            <person name="Li J."/>
            <person name="Wu Y."/>
            <person name="Ma Z."/>
            <person name="Armero A."/>
            <person name="Issali A.E."/>
            <person name="Liu N."/>
            <person name="Peng M."/>
            <person name="Yang Y."/>
        </authorList>
    </citation>
    <scope>NUCLEOTIDE SEQUENCE</scope>
    <source>
        <tissue evidence="1">Spear leaf of Hainan Tall coconut</tissue>
    </source>
</reference>
<evidence type="ECO:0000313" key="2">
    <source>
        <dbReference type="Proteomes" id="UP000797356"/>
    </source>
</evidence>
<evidence type="ECO:0000313" key="1">
    <source>
        <dbReference type="EMBL" id="KAG1334314.1"/>
    </source>
</evidence>
<dbReference type="Proteomes" id="UP000797356">
    <property type="component" value="Chromosome 3"/>
</dbReference>
<dbReference type="OrthoDB" id="2789670at2759"/>
<keyword evidence="2" id="KW-1185">Reference proteome</keyword>
<dbReference type="EMBL" id="CM017874">
    <property type="protein sequence ID" value="KAG1334314.1"/>
    <property type="molecule type" value="Genomic_DNA"/>
</dbReference>
<accession>A0A8K0I2K3</accession>
<proteinExistence type="predicted"/>
<dbReference type="InterPro" id="IPR053062">
    <property type="entry name" value="CYP450_84A"/>
</dbReference>
<dbReference type="PANTHER" id="PTHR47945:SF5">
    <property type="entry name" value="CYTOCHROME P450 84A1-RELATED"/>
    <property type="match status" value="1"/>
</dbReference>
<organism evidence="1 2">
    <name type="scientific">Cocos nucifera</name>
    <name type="common">Coconut palm</name>
    <dbReference type="NCBI Taxonomy" id="13894"/>
    <lineage>
        <taxon>Eukaryota</taxon>
        <taxon>Viridiplantae</taxon>
        <taxon>Streptophyta</taxon>
        <taxon>Embryophyta</taxon>
        <taxon>Tracheophyta</taxon>
        <taxon>Spermatophyta</taxon>
        <taxon>Magnoliopsida</taxon>
        <taxon>Liliopsida</taxon>
        <taxon>Arecaceae</taxon>
        <taxon>Arecoideae</taxon>
        <taxon>Cocoseae</taxon>
        <taxon>Attaleinae</taxon>
        <taxon>Cocos</taxon>
    </lineage>
</organism>
<name>A0A8K0I2K3_COCNU</name>
<dbReference type="AlphaFoldDB" id="A0A8K0I2K3"/>
<gene>
    <name evidence="1" type="ORF">COCNU_03G004330</name>
</gene>
<dbReference type="PANTHER" id="PTHR47945">
    <property type="entry name" value="CYTOCHROME P450 84A1-RELATED"/>
    <property type="match status" value="1"/>
</dbReference>
<comment type="caution">
    <text evidence="1">The sequence shown here is derived from an EMBL/GenBank/DDBJ whole genome shotgun (WGS) entry which is preliminary data.</text>
</comment>
<reference evidence="1" key="2">
    <citation type="submission" date="2019-07" db="EMBL/GenBank/DDBJ databases">
        <authorList>
            <person name="Yang Y."/>
            <person name="Bocs S."/>
            <person name="Baudouin L."/>
        </authorList>
    </citation>
    <scope>NUCLEOTIDE SEQUENCE</scope>
    <source>
        <tissue evidence="1">Spear leaf of Hainan Tall coconut</tissue>
    </source>
</reference>
<dbReference type="GO" id="GO:0004497">
    <property type="term" value="F:monooxygenase activity"/>
    <property type="evidence" value="ECO:0007669"/>
    <property type="project" value="TreeGrafter"/>
</dbReference>
<protein>
    <submittedName>
        <fullName evidence="1">Uncharacterized protein</fullName>
    </submittedName>
</protein>